<dbReference type="InterPro" id="IPR046348">
    <property type="entry name" value="SIS_dom_sf"/>
</dbReference>
<dbReference type="Gene3D" id="3.40.50.10490">
    <property type="entry name" value="Glucose-6-phosphate isomerase like protein, domain 1"/>
    <property type="match status" value="2"/>
</dbReference>
<comment type="caution">
    <text evidence="4">The sequence shown here is derived from an EMBL/GenBank/DDBJ whole genome shotgun (WGS) entry which is preliminary data.</text>
</comment>
<dbReference type="GO" id="GO:0097367">
    <property type="term" value="F:carbohydrate derivative binding"/>
    <property type="evidence" value="ECO:0007669"/>
    <property type="project" value="InterPro"/>
</dbReference>
<dbReference type="GO" id="GO:1901135">
    <property type="term" value="P:carbohydrate derivative metabolic process"/>
    <property type="evidence" value="ECO:0007669"/>
    <property type="project" value="InterPro"/>
</dbReference>
<gene>
    <name evidence="4" type="ORF">A2973_03520</name>
</gene>
<dbReference type="Proteomes" id="UP000176409">
    <property type="component" value="Unassembled WGS sequence"/>
</dbReference>
<dbReference type="SUPFAM" id="SSF53697">
    <property type="entry name" value="SIS domain"/>
    <property type="match status" value="1"/>
</dbReference>
<evidence type="ECO:0000256" key="2">
    <source>
        <dbReference type="ARBA" id="ARBA00023235"/>
    </source>
</evidence>
<dbReference type="Pfam" id="PF10432">
    <property type="entry name" value="bact-PGI_C"/>
    <property type="match status" value="1"/>
</dbReference>
<dbReference type="GO" id="GO:0005975">
    <property type="term" value="P:carbohydrate metabolic process"/>
    <property type="evidence" value="ECO:0007669"/>
    <property type="project" value="InterPro"/>
</dbReference>
<dbReference type="InterPro" id="IPR019490">
    <property type="entry name" value="Glu6P/Mann6P_isomerase_C"/>
</dbReference>
<reference evidence="4 5" key="1">
    <citation type="journal article" date="2016" name="Nat. Commun.">
        <title>Thousands of microbial genomes shed light on interconnected biogeochemical processes in an aquifer system.</title>
        <authorList>
            <person name="Anantharaman K."/>
            <person name="Brown C.T."/>
            <person name="Hug L.A."/>
            <person name="Sharon I."/>
            <person name="Castelle C.J."/>
            <person name="Probst A.J."/>
            <person name="Thomas B.C."/>
            <person name="Singh A."/>
            <person name="Wilkins M.J."/>
            <person name="Karaoz U."/>
            <person name="Brodie E.L."/>
            <person name="Williams K.H."/>
            <person name="Hubbard S.S."/>
            <person name="Banfield J.F."/>
        </authorList>
    </citation>
    <scope>NUCLEOTIDE SEQUENCE [LARGE SCALE GENOMIC DNA]</scope>
</reference>
<dbReference type="STRING" id="1798396.A2973_03520"/>
<dbReference type="AlphaFoldDB" id="A0A1F6AWR6"/>
<dbReference type="EMBL" id="MFJZ01000072">
    <property type="protein sequence ID" value="OGG28767.1"/>
    <property type="molecule type" value="Genomic_DNA"/>
</dbReference>
<evidence type="ECO:0000313" key="5">
    <source>
        <dbReference type="Proteomes" id="UP000176409"/>
    </source>
</evidence>
<dbReference type="PROSITE" id="PS51464">
    <property type="entry name" value="SIS"/>
    <property type="match status" value="1"/>
</dbReference>
<dbReference type="GO" id="GO:0004476">
    <property type="term" value="F:mannose-6-phosphate isomerase activity"/>
    <property type="evidence" value="ECO:0007669"/>
    <property type="project" value="InterPro"/>
</dbReference>
<accession>A0A1F6AWR6</accession>
<comment type="similarity">
    <text evidence="1">Belongs to the PGI/PMI family.</text>
</comment>
<feature type="domain" description="SIS" evidence="3">
    <location>
        <begin position="41"/>
        <end position="183"/>
    </location>
</feature>
<proteinExistence type="inferred from homology"/>
<dbReference type="GO" id="GO:0004347">
    <property type="term" value="F:glucose-6-phosphate isomerase activity"/>
    <property type="evidence" value="ECO:0007669"/>
    <property type="project" value="InterPro"/>
</dbReference>
<evidence type="ECO:0000259" key="3">
    <source>
        <dbReference type="PROSITE" id="PS51464"/>
    </source>
</evidence>
<evidence type="ECO:0000313" key="4">
    <source>
        <dbReference type="EMBL" id="OGG28767.1"/>
    </source>
</evidence>
<sequence length="360" mass="40001">MTNLDDVAAMKKLDPSGVLESTGKFADQCQQSWEEASAIRFPESYKNIYNIVVCGMGGSRFTPRTIKELFRDRIKEPYEIVEDYSLPAYVDKDTLVILSSFSGTTEEVLSCGQDAVNRGAHVTGVMKNGDGKITAFLKSQGATGYFFDPKYNPCGQPRIGGGYMLMGHLGILKALELIDIEDKEVAEAIAYARTFGSQCSADVPTQKNPAKQLARTLKDTHPFIVTSEFLRGFGNGMANQINETAKMISDPRNIPELNHHMMEGLKHPEALHQSGMFLFFLSHFYSAFVLKRYAITKEVVEKQMVKTHTVELGGPSKLAQALEAFTLAGFTTFYMAMLYDTDPVAIPWVDYFKDQLAKSS</sequence>
<organism evidence="4 5">
    <name type="scientific">Candidatus Gottesmanbacteria bacterium RIFCSPLOWO2_01_FULL_49_10</name>
    <dbReference type="NCBI Taxonomy" id="1798396"/>
    <lineage>
        <taxon>Bacteria</taxon>
        <taxon>Candidatus Gottesmaniibacteriota</taxon>
    </lineage>
</organism>
<protein>
    <recommendedName>
        <fullName evidence="3">SIS domain-containing protein</fullName>
    </recommendedName>
</protein>
<keyword evidence="2" id="KW-0413">Isomerase</keyword>
<evidence type="ECO:0000256" key="1">
    <source>
        <dbReference type="ARBA" id="ARBA00010523"/>
    </source>
</evidence>
<dbReference type="InterPro" id="IPR001347">
    <property type="entry name" value="SIS_dom"/>
</dbReference>
<name>A0A1F6AWR6_9BACT</name>